<evidence type="ECO:0000256" key="4">
    <source>
        <dbReference type="ARBA" id="ARBA00022519"/>
    </source>
</evidence>
<keyword evidence="4" id="KW-0997">Cell inner membrane</keyword>
<feature type="transmembrane region" description="Helical" evidence="8">
    <location>
        <begin position="109"/>
        <end position="130"/>
    </location>
</feature>
<gene>
    <name evidence="10" type="ORF">MWN34_14600</name>
</gene>
<dbReference type="PANTHER" id="PTHR43357">
    <property type="entry name" value="INNER MEMBRANE ABC TRANSPORTER PERMEASE PROTEIN YDCV"/>
    <property type="match status" value="1"/>
</dbReference>
<evidence type="ECO:0000259" key="9">
    <source>
        <dbReference type="PROSITE" id="PS50928"/>
    </source>
</evidence>
<dbReference type="InterPro" id="IPR035906">
    <property type="entry name" value="MetI-like_sf"/>
</dbReference>
<feature type="transmembrane region" description="Helical" evidence="8">
    <location>
        <begin position="77"/>
        <end position="97"/>
    </location>
</feature>
<sequence length="276" mass="29638">MSRVASTPLWRILSAGIVAFAVLVLIYLVLPTLVIVPLSFSSDTFLRFPPSGFSLRWYESFADSTDYQLAILNSLKIGVPAALLATVLGVMAALAVVRGSMPFRRTLAALMIAPLVLPQIVLAIGLFPLLAKVGLVGSYPGIVAAHAVVTIPLVFITVSAALRSYAPTFELAAMTLGANPWRTFRHVTLPMIRPGVIVGFIFALTFSFDELILAMFLTSPTTRTVPRLLWEQLNFQMTPIIAAATVVILTVTIGLLCLAVLAGASARRRMAGTARE</sequence>
<evidence type="ECO:0000256" key="1">
    <source>
        <dbReference type="ARBA" id="ARBA00004429"/>
    </source>
</evidence>
<evidence type="ECO:0000256" key="5">
    <source>
        <dbReference type="ARBA" id="ARBA00022692"/>
    </source>
</evidence>
<evidence type="ECO:0000313" key="10">
    <source>
        <dbReference type="EMBL" id="MCK0198141.1"/>
    </source>
</evidence>
<keyword evidence="3" id="KW-1003">Cell membrane</keyword>
<evidence type="ECO:0000256" key="6">
    <source>
        <dbReference type="ARBA" id="ARBA00022989"/>
    </source>
</evidence>
<organism evidence="10 11">
    <name type="scientific">Ancylobacter crimeensis</name>
    <dbReference type="NCBI Taxonomy" id="2579147"/>
    <lineage>
        <taxon>Bacteria</taxon>
        <taxon>Pseudomonadati</taxon>
        <taxon>Pseudomonadota</taxon>
        <taxon>Alphaproteobacteria</taxon>
        <taxon>Hyphomicrobiales</taxon>
        <taxon>Xanthobacteraceae</taxon>
        <taxon>Ancylobacter</taxon>
    </lineage>
</organism>
<feature type="transmembrane region" description="Helical" evidence="8">
    <location>
        <begin position="237"/>
        <end position="261"/>
    </location>
</feature>
<evidence type="ECO:0000313" key="11">
    <source>
        <dbReference type="Proteomes" id="UP001203284"/>
    </source>
</evidence>
<evidence type="ECO:0000256" key="8">
    <source>
        <dbReference type="RuleBase" id="RU363032"/>
    </source>
</evidence>
<dbReference type="Proteomes" id="UP001203284">
    <property type="component" value="Unassembled WGS sequence"/>
</dbReference>
<accession>A0ABT0DDW7</accession>
<dbReference type="Pfam" id="PF00528">
    <property type="entry name" value="BPD_transp_1"/>
    <property type="match status" value="1"/>
</dbReference>
<feature type="transmembrane region" description="Helical" evidence="8">
    <location>
        <begin position="195"/>
        <end position="217"/>
    </location>
</feature>
<keyword evidence="7 8" id="KW-0472">Membrane</keyword>
<comment type="subcellular location">
    <subcellularLocation>
        <location evidence="1">Cell inner membrane</location>
        <topology evidence="1">Multi-pass membrane protein</topology>
    </subcellularLocation>
    <subcellularLocation>
        <location evidence="8">Cell membrane</location>
        <topology evidence="8">Multi-pass membrane protein</topology>
    </subcellularLocation>
</comment>
<protein>
    <submittedName>
        <fullName evidence="10">ABC transporter permease</fullName>
    </submittedName>
</protein>
<dbReference type="PANTHER" id="PTHR43357:SF4">
    <property type="entry name" value="INNER MEMBRANE ABC TRANSPORTER PERMEASE PROTEIN YDCV"/>
    <property type="match status" value="1"/>
</dbReference>
<comment type="similarity">
    <text evidence="8">Belongs to the binding-protein-dependent transport system permease family.</text>
</comment>
<dbReference type="RefSeq" id="WP_247030041.1">
    <property type="nucleotide sequence ID" value="NZ_JALKCH010000009.1"/>
</dbReference>
<evidence type="ECO:0000256" key="7">
    <source>
        <dbReference type="ARBA" id="ARBA00023136"/>
    </source>
</evidence>
<evidence type="ECO:0000256" key="3">
    <source>
        <dbReference type="ARBA" id="ARBA00022475"/>
    </source>
</evidence>
<feature type="domain" description="ABC transmembrane type-1" evidence="9">
    <location>
        <begin position="71"/>
        <end position="259"/>
    </location>
</feature>
<keyword evidence="6 8" id="KW-1133">Transmembrane helix</keyword>
<dbReference type="PROSITE" id="PS50928">
    <property type="entry name" value="ABC_TM1"/>
    <property type="match status" value="1"/>
</dbReference>
<keyword evidence="5 8" id="KW-0812">Transmembrane</keyword>
<comment type="caution">
    <text evidence="10">The sequence shown here is derived from an EMBL/GenBank/DDBJ whole genome shotgun (WGS) entry which is preliminary data.</text>
</comment>
<dbReference type="Gene3D" id="1.10.3720.10">
    <property type="entry name" value="MetI-like"/>
    <property type="match status" value="1"/>
</dbReference>
<name>A0ABT0DDW7_9HYPH</name>
<reference evidence="10 11" key="1">
    <citation type="submission" date="2022-04" db="EMBL/GenBank/DDBJ databases">
        <authorList>
            <person name="Grouzdev D.S."/>
            <person name="Pantiukh K.S."/>
            <person name="Krutkina M.S."/>
        </authorList>
    </citation>
    <scope>NUCLEOTIDE SEQUENCE [LARGE SCALE GENOMIC DNA]</scope>
    <source>
        <strain evidence="10 11">6x-1</strain>
    </source>
</reference>
<proteinExistence type="inferred from homology"/>
<keyword evidence="11" id="KW-1185">Reference proteome</keyword>
<evidence type="ECO:0000256" key="2">
    <source>
        <dbReference type="ARBA" id="ARBA00022448"/>
    </source>
</evidence>
<dbReference type="CDD" id="cd06261">
    <property type="entry name" value="TM_PBP2"/>
    <property type="match status" value="1"/>
</dbReference>
<dbReference type="InterPro" id="IPR000515">
    <property type="entry name" value="MetI-like"/>
</dbReference>
<dbReference type="SUPFAM" id="SSF161098">
    <property type="entry name" value="MetI-like"/>
    <property type="match status" value="1"/>
</dbReference>
<dbReference type="EMBL" id="JALKCH010000009">
    <property type="protein sequence ID" value="MCK0198141.1"/>
    <property type="molecule type" value="Genomic_DNA"/>
</dbReference>
<feature type="transmembrane region" description="Helical" evidence="8">
    <location>
        <begin position="142"/>
        <end position="162"/>
    </location>
</feature>
<feature type="transmembrane region" description="Helical" evidence="8">
    <location>
        <begin position="12"/>
        <end position="40"/>
    </location>
</feature>
<keyword evidence="2 8" id="KW-0813">Transport</keyword>